<feature type="domain" description="Histidine kinase" evidence="9">
    <location>
        <begin position="205"/>
        <end position="410"/>
    </location>
</feature>
<dbReference type="InterPro" id="IPR005467">
    <property type="entry name" value="His_kinase_dom"/>
</dbReference>
<protein>
    <recommendedName>
        <fullName evidence="2">histidine kinase</fullName>
        <ecNumber evidence="2">2.7.13.3</ecNumber>
    </recommendedName>
</protein>
<evidence type="ECO:0000256" key="7">
    <source>
        <dbReference type="ARBA" id="ARBA00022840"/>
    </source>
</evidence>
<keyword evidence="4 10" id="KW-0808">Transferase</keyword>
<evidence type="ECO:0000256" key="5">
    <source>
        <dbReference type="ARBA" id="ARBA00022741"/>
    </source>
</evidence>
<reference evidence="10" key="1">
    <citation type="submission" date="2022-08" db="EMBL/GenBank/DDBJ databases">
        <title>Genomic Encyclopedia of Type Strains, Phase III (KMG-III): the genomes of soil and plant-associated and newly described type strains.</title>
        <authorList>
            <person name="Whitman W."/>
        </authorList>
    </citation>
    <scope>NUCLEOTIDE SEQUENCE</scope>
    <source>
        <strain evidence="10">HMT 1</strain>
    </source>
</reference>
<evidence type="ECO:0000256" key="3">
    <source>
        <dbReference type="ARBA" id="ARBA00022553"/>
    </source>
</evidence>
<accession>A0AAE3HNE1</accession>
<organism evidence="10 11">
    <name type="scientific">Methylohalomonas lacus</name>
    <dbReference type="NCBI Taxonomy" id="398773"/>
    <lineage>
        <taxon>Bacteria</taxon>
        <taxon>Pseudomonadati</taxon>
        <taxon>Pseudomonadota</taxon>
        <taxon>Gammaproteobacteria</taxon>
        <taxon>Methylohalomonadales</taxon>
        <taxon>Methylohalomonadaceae</taxon>
        <taxon>Methylohalomonas</taxon>
    </lineage>
</organism>
<dbReference type="InterPro" id="IPR011712">
    <property type="entry name" value="Sig_transdc_His_kin_sub3_dim/P"/>
</dbReference>
<comment type="caution">
    <text evidence="10">The sequence shown here is derived from an EMBL/GenBank/DDBJ whole genome shotgun (WGS) entry which is preliminary data.</text>
</comment>
<dbReference type="PROSITE" id="PS50109">
    <property type="entry name" value="HIS_KIN"/>
    <property type="match status" value="1"/>
</dbReference>
<evidence type="ECO:0000256" key="4">
    <source>
        <dbReference type="ARBA" id="ARBA00022679"/>
    </source>
</evidence>
<dbReference type="GO" id="GO:0016020">
    <property type="term" value="C:membrane"/>
    <property type="evidence" value="ECO:0007669"/>
    <property type="project" value="InterPro"/>
</dbReference>
<keyword evidence="5" id="KW-0547">Nucleotide-binding</keyword>
<evidence type="ECO:0000256" key="2">
    <source>
        <dbReference type="ARBA" id="ARBA00012438"/>
    </source>
</evidence>
<keyword evidence="11" id="KW-1185">Reference proteome</keyword>
<name>A0AAE3HNE1_9GAMM</name>
<keyword evidence="6 10" id="KW-0418">Kinase</keyword>
<keyword evidence="3" id="KW-0597">Phosphoprotein</keyword>
<dbReference type="RefSeq" id="WP_259055817.1">
    <property type="nucleotide sequence ID" value="NZ_JANUCT010000012.1"/>
</dbReference>
<dbReference type="GO" id="GO:0000155">
    <property type="term" value="F:phosphorelay sensor kinase activity"/>
    <property type="evidence" value="ECO:0007669"/>
    <property type="project" value="InterPro"/>
</dbReference>
<dbReference type="CDD" id="cd16917">
    <property type="entry name" value="HATPase_UhpB-NarQ-NarX-like"/>
    <property type="match status" value="1"/>
</dbReference>
<dbReference type="Gene3D" id="1.20.5.1930">
    <property type="match status" value="1"/>
</dbReference>
<evidence type="ECO:0000259" key="9">
    <source>
        <dbReference type="PROSITE" id="PS50109"/>
    </source>
</evidence>
<dbReference type="InterPro" id="IPR050482">
    <property type="entry name" value="Sensor_HK_TwoCompSys"/>
</dbReference>
<dbReference type="GO" id="GO:0005524">
    <property type="term" value="F:ATP binding"/>
    <property type="evidence" value="ECO:0007669"/>
    <property type="project" value="UniProtKB-KW"/>
</dbReference>
<dbReference type="Pfam" id="PF02518">
    <property type="entry name" value="HATPase_c"/>
    <property type="match status" value="1"/>
</dbReference>
<dbReference type="InterPro" id="IPR003594">
    <property type="entry name" value="HATPase_dom"/>
</dbReference>
<dbReference type="SUPFAM" id="SSF55874">
    <property type="entry name" value="ATPase domain of HSP90 chaperone/DNA topoisomerase II/histidine kinase"/>
    <property type="match status" value="1"/>
</dbReference>
<dbReference type="EMBL" id="JANUCT010000012">
    <property type="protein sequence ID" value="MCS3903842.1"/>
    <property type="molecule type" value="Genomic_DNA"/>
</dbReference>
<evidence type="ECO:0000256" key="1">
    <source>
        <dbReference type="ARBA" id="ARBA00000085"/>
    </source>
</evidence>
<dbReference type="PANTHER" id="PTHR24421">
    <property type="entry name" value="NITRATE/NITRITE SENSOR PROTEIN NARX-RELATED"/>
    <property type="match status" value="1"/>
</dbReference>
<dbReference type="EC" id="2.7.13.3" evidence="2"/>
<dbReference type="Pfam" id="PF07730">
    <property type="entry name" value="HisKA_3"/>
    <property type="match status" value="1"/>
</dbReference>
<dbReference type="AlphaFoldDB" id="A0AAE3HNE1"/>
<dbReference type="PANTHER" id="PTHR24421:SF10">
    <property type="entry name" value="NITRATE_NITRITE SENSOR PROTEIN NARQ"/>
    <property type="match status" value="1"/>
</dbReference>
<comment type="catalytic activity">
    <reaction evidence="1">
        <text>ATP + protein L-histidine = ADP + protein N-phospho-L-histidine.</text>
        <dbReference type="EC" id="2.7.13.3"/>
    </reaction>
</comment>
<keyword evidence="7" id="KW-0067">ATP-binding</keyword>
<evidence type="ECO:0000313" key="10">
    <source>
        <dbReference type="EMBL" id="MCS3903842.1"/>
    </source>
</evidence>
<evidence type="ECO:0000256" key="8">
    <source>
        <dbReference type="ARBA" id="ARBA00023012"/>
    </source>
</evidence>
<dbReference type="SMART" id="SM00387">
    <property type="entry name" value="HATPase_c"/>
    <property type="match status" value="1"/>
</dbReference>
<evidence type="ECO:0000256" key="6">
    <source>
        <dbReference type="ARBA" id="ARBA00022777"/>
    </source>
</evidence>
<gene>
    <name evidence="10" type="ORF">J2T55_001874</name>
</gene>
<keyword evidence="8" id="KW-0902">Two-component regulatory system</keyword>
<dbReference type="Gene3D" id="3.30.565.10">
    <property type="entry name" value="Histidine kinase-like ATPase, C-terminal domain"/>
    <property type="match status" value="1"/>
</dbReference>
<proteinExistence type="predicted"/>
<dbReference type="Proteomes" id="UP001204445">
    <property type="component" value="Unassembled WGS sequence"/>
</dbReference>
<evidence type="ECO:0000313" key="11">
    <source>
        <dbReference type="Proteomes" id="UP001204445"/>
    </source>
</evidence>
<dbReference type="InterPro" id="IPR036890">
    <property type="entry name" value="HATPase_C_sf"/>
</dbReference>
<sequence>MFTWLSRATGHKESLKEELSSIAGMNLFENRFKSDESDEIPRINALLELLQTVLEGFADEPESPQALTPLLKETEKVLSADCSAIFIQHGIDDYILLASSNDSCQEELSKSIKLISNDINLEQNNTLAEIQDPFHSDSYLLVMQLQSRNEINNHILIIRRDKNKKLTEYEASQIGSICNGFAGILSCAHKAQANRRIALYEERAVIARELHDSLAQSLSYLKIQTGRLQKIINQNPNNQNNSKIDIDSADAILGELRTNINLAYAQLRELITTFRLTMNGRTLRQALSDSADEFENKSSVAVTLDNRLLDDELSVEEEMHILQIVRECLSNIVRHAMASHAEIYIYSENEGRISLIVDDDGIGIDEKRPPEHHQGLIIMQQRARSLGGEMTVMRSPTNGTRMKTSFVTRNKKI</sequence>
<dbReference type="GO" id="GO:0046983">
    <property type="term" value="F:protein dimerization activity"/>
    <property type="evidence" value="ECO:0007669"/>
    <property type="project" value="InterPro"/>
</dbReference>